<dbReference type="OrthoDB" id="9794684at2"/>
<accession>A0A1V4IK69</accession>
<comment type="caution">
    <text evidence="11">The sequence shown here is derived from an EMBL/GenBank/DDBJ whole genome shotgun (WGS) entry which is preliminary data.</text>
</comment>
<dbReference type="EMBL" id="MZGV01000033">
    <property type="protein sequence ID" value="OPJ60326.1"/>
    <property type="molecule type" value="Genomic_DNA"/>
</dbReference>
<evidence type="ECO:0000256" key="5">
    <source>
        <dbReference type="ARBA" id="ARBA00022597"/>
    </source>
</evidence>
<feature type="transmembrane region" description="Helical" evidence="9">
    <location>
        <begin position="141"/>
        <end position="160"/>
    </location>
</feature>
<evidence type="ECO:0000256" key="7">
    <source>
        <dbReference type="ARBA" id="ARBA00022989"/>
    </source>
</evidence>
<dbReference type="GO" id="GO:0005886">
    <property type="term" value="C:plasma membrane"/>
    <property type="evidence" value="ECO:0007669"/>
    <property type="project" value="UniProtKB-SubCell"/>
</dbReference>
<dbReference type="InterPro" id="IPR050901">
    <property type="entry name" value="BP-dep_ABC_trans_perm"/>
</dbReference>
<dbReference type="InterPro" id="IPR000515">
    <property type="entry name" value="MetI-like"/>
</dbReference>
<dbReference type="RefSeq" id="WP_079425698.1">
    <property type="nucleotide sequence ID" value="NZ_MZGV01000033.1"/>
</dbReference>
<dbReference type="Gene3D" id="1.10.3720.10">
    <property type="entry name" value="MetI-like"/>
    <property type="match status" value="1"/>
</dbReference>
<organism evidence="11 12">
    <name type="scientific">Clostridium oryzae</name>
    <dbReference type="NCBI Taxonomy" id="1450648"/>
    <lineage>
        <taxon>Bacteria</taxon>
        <taxon>Bacillati</taxon>
        <taxon>Bacillota</taxon>
        <taxon>Clostridia</taxon>
        <taxon>Eubacteriales</taxon>
        <taxon>Clostridiaceae</taxon>
        <taxon>Clostridium</taxon>
    </lineage>
</organism>
<dbReference type="PROSITE" id="PS50928">
    <property type="entry name" value="ABC_TM1"/>
    <property type="match status" value="1"/>
</dbReference>
<evidence type="ECO:0000259" key="10">
    <source>
        <dbReference type="PROSITE" id="PS50928"/>
    </source>
</evidence>
<keyword evidence="12" id="KW-1185">Reference proteome</keyword>
<sequence>MKSNKKEVLKNFVIHVVLIICCIISIFPILWIFSSSINTNNSLVSTTIRLIPEKPTLMHYKSILFNGPFLTWLTNSSIVSISTTLLCLVLGTTSAYAYSRFRFMGRNLGLNVFLILNAFPNILSIVAYYKILKIFNLLDNQLGLVIICTGSQLIFTVWNLKGYFDTVPVEIEEAAKIDGATMLQMFCRIILPLSKPALAVTAMFAFMAGWNEYVLAMTFLITPEKFTLPVGLWSLQQNSSSYATNWPLFSAGSLIVAVPVAVVFLLLQKSLVSGLTLGGVKG</sequence>
<feature type="transmembrane region" description="Helical" evidence="9">
    <location>
        <begin position="242"/>
        <end position="267"/>
    </location>
</feature>
<dbReference type="SUPFAM" id="SSF161098">
    <property type="entry name" value="MetI-like"/>
    <property type="match status" value="1"/>
</dbReference>
<evidence type="ECO:0000256" key="9">
    <source>
        <dbReference type="RuleBase" id="RU363032"/>
    </source>
</evidence>
<dbReference type="Pfam" id="PF00528">
    <property type="entry name" value="BPD_transp_1"/>
    <property type="match status" value="1"/>
</dbReference>
<keyword evidence="8 9" id="KW-0472">Membrane</keyword>
<dbReference type="Proteomes" id="UP000190080">
    <property type="component" value="Unassembled WGS sequence"/>
</dbReference>
<evidence type="ECO:0000256" key="1">
    <source>
        <dbReference type="ARBA" id="ARBA00004651"/>
    </source>
</evidence>
<dbReference type="GO" id="GO:0042956">
    <property type="term" value="P:maltodextrin transmembrane transport"/>
    <property type="evidence" value="ECO:0007669"/>
    <property type="project" value="TreeGrafter"/>
</dbReference>
<comment type="subcellular location">
    <subcellularLocation>
        <location evidence="1 9">Cell membrane</location>
        <topology evidence="1 9">Multi-pass membrane protein</topology>
    </subcellularLocation>
</comment>
<name>A0A1V4IK69_9CLOT</name>
<dbReference type="InterPro" id="IPR035906">
    <property type="entry name" value="MetI-like_sf"/>
</dbReference>
<proteinExistence type="inferred from homology"/>
<feature type="transmembrane region" description="Helical" evidence="9">
    <location>
        <begin position="12"/>
        <end position="33"/>
    </location>
</feature>
<feature type="domain" description="ABC transmembrane type-1" evidence="10">
    <location>
        <begin position="73"/>
        <end position="267"/>
    </location>
</feature>
<evidence type="ECO:0000256" key="4">
    <source>
        <dbReference type="ARBA" id="ARBA00022475"/>
    </source>
</evidence>
<evidence type="ECO:0000256" key="3">
    <source>
        <dbReference type="ARBA" id="ARBA00022448"/>
    </source>
</evidence>
<dbReference type="GO" id="GO:0015423">
    <property type="term" value="F:ABC-type maltose transporter activity"/>
    <property type="evidence" value="ECO:0007669"/>
    <property type="project" value="TreeGrafter"/>
</dbReference>
<dbReference type="STRING" id="1450648.CLORY_29010"/>
<reference evidence="11 12" key="1">
    <citation type="submission" date="2017-03" db="EMBL/GenBank/DDBJ databases">
        <title>Genome sequence of Clostridium oryzae DSM 28571.</title>
        <authorList>
            <person name="Poehlein A."/>
            <person name="Daniel R."/>
        </authorList>
    </citation>
    <scope>NUCLEOTIDE SEQUENCE [LARGE SCALE GENOMIC DNA]</scope>
    <source>
        <strain evidence="11 12">DSM 28571</strain>
    </source>
</reference>
<evidence type="ECO:0000313" key="12">
    <source>
        <dbReference type="Proteomes" id="UP000190080"/>
    </source>
</evidence>
<keyword evidence="5" id="KW-0762">Sugar transport</keyword>
<keyword evidence="7 9" id="KW-1133">Transmembrane helix</keyword>
<feature type="transmembrane region" description="Helical" evidence="9">
    <location>
        <begin position="110"/>
        <end position="129"/>
    </location>
</feature>
<keyword evidence="3 9" id="KW-0813">Transport</keyword>
<evidence type="ECO:0000256" key="6">
    <source>
        <dbReference type="ARBA" id="ARBA00022692"/>
    </source>
</evidence>
<protein>
    <submittedName>
        <fullName evidence="11">Inner membrane ABC transporter permease protein YcjP</fullName>
    </submittedName>
</protein>
<keyword evidence="4" id="KW-1003">Cell membrane</keyword>
<dbReference type="PANTHER" id="PTHR32243:SF50">
    <property type="entry name" value="MALTOSE_MALTODEXTRIN TRANSPORT SYSTEM PERMEASE PROTEIN MALG"/>
    <property type="match status" value="1"/>
</dbReference>
<evidence type="ECO:0000256" key="8">
    <source>
        <dbReference type="ARBA" id="ARBA00023136"/>
    </source>
</evidence>
<evidence type="ECO:0000256" key="2">
    <source>
        <dbReference type="ARBA" id="ARBA00009047"/>
    </source>
</evidence>
<gene>
    <name evidence="11" type="primary">ycjP_3</name>
    <name evidence="11" type="ORF">CLORY_29010</name>
</gene>
<evidence type="ECO:0000313" key="11">
    <source>
        <dbReference type="EMBL" id="OPJ60326.1"/>
    </source>
</evidence>
<comment type="similarity">
    <text evidence="2">Belongs to the binding-protein-dependent transport system permease family. MalFG subfamily.</text>
</comment>
<dbReference type="AlphaFoldDB" id="A0A1V4IK69"/>
<keyword evidence="6 9" id="KW-0812">Transmembrane</keyword>
<dbReference type="CDD" id="cd06261">
    <property type="entry name" value="TM_PBP2"/>
    <property type="match status" value="1"/>
</dbReference>
<dbReference type="PANTHER" id="PTHR32243">
    <property type="entry name" value="MALTOSE TRANSPORT SYSTEM PERMEASE-RELATED"/>
    <property type="match status" value="1"/>
</dbReference>
<feature type="transmembrane region" description="Helical" evidence="9">
    <location>
        <begin position="78"/>
        <end position="98"/>
    </location>
</feature>